<dbReference type="AlphaFoldDB" id="A0A8C0BGC8"/>
<evidence type="ECO:0000313" key="16">
    <source>
        <dbReference type="Ensembl" id="ENSBJAP00000016605.1"/>
    </source>
</evidence>
<evidence type="ECO:0000256" key="6">
    <source>
        <dbReference type="ARBA" id="ARBA00022989"/>
    </source>
</evidence>
<evidence type="ECO:0000256" key="12">
    <source>
        <dbReference type="ARBA" id="ARBA00023201"/>
    </source>
</evidence>
<evidence type="ECO:0000256" key="4">
    <source>
        <dbReference type="ARBA" id="ARBA00022475"/>
    </source>
</evidence>
<keyword evidence="4" id="KW-1003">Cell membrane</keyword>
<keyword evidence="8 14" id="KW-0406">Ion transport</keyword>
<comment type="similarity">
    <text evidence="14">Belongs to the amiloride-sensitive sodium channel (TC 1.A.6) family.</text>
</comment>
<proteinExistence type="inferred from homology"/>
<dbReference type="InterPro" id="IPR001873">
    <property type="entry name" value="ENaC"/>
</dbReference>
<dbReference type="PANTHER" id="PTHR11690">
    <property type="entry name" value="AMILORIDE-SENSITIVE SODIUM CHANNEL-RELATED"/>
    <property type="match status" value="1"/>
</dbReference>
<accession>A0A8C0BGC8</accession>
<dbReference type="Ensembl" id="ENSBJAT00000017058.1">
    <property type="protein sequence ID" value="ENSBJAP00000016605.1"/>
    <property type="gene ID" value="ENSBJAG00000010974.1"/>
</dbReference>
<keyword evidence="9" id="KW-0472">Membrane</keyword>
<keyword evidence="11" id="KW-0325">Glycoprotein</keyword>
<reference evidence="16" key="1">
    <citation type="submission" date="2025-08" db="UniProtKB">
        <authorList>
            <consortium name="Ensembl"/>
        </authorList>
    </citation>
    <scope>IDENTIFICATION</scope>
</reference>
<evidence type="ECO:0000256" key="13">
    <source>
        <dbReference type="ARBA" id="ARBA00023303"/>
    </source>
</evidence>
<keyword evidence="10" id="KW-1015">Disulfide bond</keyword>
<feature type="chain" id="PRO_5034086259" evidence="15">
    <location>
        <begin position="30"/>
        <end position="440"/>
    </location>
</feature>
<evidence type="ECO:0000256" key="14">
    <source>
        <dbReference type="RuleBase" id="RU000679"/>
    </source>
</evidence>
<evidence type="ECO:0000256" key="7">
    <source>
        <dbReference type="ARBA" id="ARBA00023053"/>
    </source>
</evidence>
<evidence type="ECO:0000256" key="3">
    <source>
        <dbReference type="ARBA" id="ARBA00022461"/>
    </source>
</evidence>
<dbReference type="GO" id="GO:0005886">
    <property type="term" value="C:plasma membrane"/>
    <property type="evidence" value="ECO:0007669"/>
    <property type="project" value="UniProtKB-SubCell"/>
</dbReference>
<evidence type="ECO:0000256" key="11">
    <source>
        <dbReference type="ARBA" id="ARBA00023180"/>
    </source>
</evidence>
<dbReference type="Proteomes" id="UP000694555">
    <property type="component" value="Unplaced"/>
</dbReference>
<evidence type="ECO:0000256" key="9">
    <source>
        <dbReference type="ARBA" id="ARBA00023136"/>
    </source>
</evidence>
<keyword evidence="12 14" id="KW-0739">Sodium transport</keyword>
<keyword evidence="6" id="KW-1133">Transmembrane helix</keyword>
<dbReference type="Gene3D" id="2.60.470.10">
    <property type="entry name" value="Acid-sensing ion channels like domains"/>
    <property type="match status" value="1"/>
</dbReference>
<keyword evidence="17" id="KW-1185">Reference proteome</keyword>
<dbReference type="FunFam" id="1.10.287.770:FF:000001">
    <property type="entry name" value="Acid-sensing ion channel subunit 1"/>
    <property type="match status" value="1"/>
</dbReference>
<evidence type="ECO:0000256" key="15">
    <source>
        <dbReference type="SAM" id="SignalP"/>
    </source>
</evidence>
<name>A0A8C0BGC8_9AVES</name>
<keyword evidence="3 14" id="KW-0894">Sodium channel</keyword>
<organism evidence="16 17">
    <name type="scientific">Buteo japonicus</name>
    <dbReference type="NCBI Taxonomy" id="224669"/>
    <lineage>
        <taxon>Eukaryota</taxon>
        <taxon>Metazoa</taxon>
        <taxon>Chordata</taxon>
        <taxon>Craniata</taxon>
        <taxon>Vertebrata</taxon>
        <taxon>Euteleostomi</taxon>
        <taxon>Archelosauria</taxon>
        <taxon>Archosauria</taxon>
        <taxon>Dinosauria</taxon>
        <taxon>Saurischia</taxon>
        <taxon>Theropoda</taxon>
        <taxon>Coelurosauria</taxon>
        <taxon>Aves</taxon>
        <taxon>Neognathae</taxon>
        <taxon>Neoaves</taxon>
        <taxon>Telluraves</taxon>
        <taxon>Accipitrimorphae</taxon>
        <taxon>Accipitriformes</taxon>
        <taxon>Accipitridae</taxon>
        <taxon>Accipitrinae</taxon>
        <taxon>Buteo</taxon>
    </lineage>
</organism>
<dbReference type="GO" id="GO:0015280">
    <property type="term" value="F:ligand-gated sodium channel activity"/>
    <property type="evidence" value="ECO:0007669"/>
    <property type="project" value="TreeGrafter"/>
</dbReference>
<keyword evidence="15" id="KW-0732">Signal</keyword>
<evidence type="ECO:0000256" key="1">
    <source>
        <dbReference type="ARBA" id="ARBA00004651"/>
    </source>
</evidence>
<evidence type="ECO:0000313" key="17">
    <source>
        <dbReference type="Proteomes" id="UP000694555"/>
    </source>
</evidence>
<comment type="subcellular location">
    <subcellularLocation>
        <location evidence="1">Cell membrane</location>
        <topology evidence="1">Multi-pass membrane protein</topology>
    </subcellularLocation>
</comment>
<keyword evidence="5 14" id="KW-0812">Transmembrane</keyword>
<dbReference type="PRINTS" id="PR01078">
    <property type="entry name" value="AMINACHANNEL"/>
</dbReference>
<protein>
    <submittedName>
        <fullName evidence="16">Acid sensing ion channel subunit family member 4</fullName>
    </submittedName>
</protein>
<keyword evidence="7" id="KW-0915">Sodium</keyword>
<dbReference type="Gene3D" id="1.10.287.770">
    <property type="entry name" value="YojJ-like"/>
    <property type="match status" value="1"/>
</dbReference>
<evidence type="ECO:0000256" key="10">
    <source>
        <dbReference type="ARBA" id="ARBA00023157"/>
    </source>
</evidence>
<dbReference type="PANTHER" id="PTHR11690:SF13">
    <property type="entry name" value="ACID-SENSING ION CHANNEL 4"/>
    <property type="match status" value="1"/>
</dbReference>
<keyword evidence="13 14" id="KW-0407">Ion channel</keyword>
<dbReference type="Pfam" id="PF00858">
    <property type="entry name" value="ASC"/>
    <property type="match status" value="2"/>
</dbReference>
<evidence type="ECO:0000256" key="8">
    <source>
        <dbReference type="ARBA" id="ARBA00023065"/>
    </source>
</evidence>
<keyword evidence="2 14" id="KW-0813">Transport</keyword>
<feature type="signal peptide" evidence="15">
    <location>
        <begin position="1"/>
        <end position="29"/>
    </location>
</feature>
<sequence length="440" mass="49387">FRHRRYTSRNLLWLLAFLGSLALLIHAYAKCVGFYFQYPHSTQLEEETARNKTFPAVTLCNLNPARFSQLSGHDLYWAGEMLGLLDGAGQPLVPESPEKSRLEALLGTLAMSEEEKSRPFDLEEFYGRAGHQLDLGEMLVHCMFGDEDPHLVYTRYGKCYTFNGDRRNPRVTRQGGMGNGLEIMLDIQQEEYLPIWRETNETSFEAGIRVQIHSQDEPPYIHQLGFGVSPGFQTFVSCQEQRVRQDAPQPLGRCPWAPSPARPCSDAPLALPGAPGEGAGGGCSHADGCMPPDTAVEDSQERCSCPTPCNLTRYGKEISMVRIPNKGSARYLARKYNKNETYIRENFLVLDIFFEALNYEAIEQKKAYDIAGLLGDIGGQMGLFIGASILTILEILDYVYESPCETLGRHVEGTYNAGILPNHHHRHHYPHQGVFEDFAC</sequence>
<reference evidence="16" key="2">
    <citation type="submission" date="2025-09" db="UniProtKB">
        <authorList>
            <consortium name="Ensembl"/>
        </authorList>
    </citation>
    <scope>IDENTIFICATION</scope>
</reference>
<evidence type="ECO:0000256" key="5">
    <source>
        <dbReference type="ARBA" id="ARBA00022692"/>
    </source>
</evidence>
<evidence type="ECO:0000256" key="2">
    <source>
        <dbReference type="ARBA" id="ARBA00022448"/>
    </source>
</evidence>